<evidence type="ECO:0000256" key="1">
    <source>
        <dbReference type="RuleBase" id="RU362006"/>
    </source>
</evidence>
<dbReference type="AlphaFoldDB" id="A0A7J7IM40"/>
<comment type="similarity">
    <text evidence="1">Belongs to the DP1 family.</text>
</comment>
<name>A0A7J7IM40_9RHOD</name>
<comment type="caution">
    <text evidence="4">The sequence shown here is derived from an EMBL/GenBank/DDBJ whole genome shotgun (WGS) entry which is preliminary data.</text>
</comment>
<feature type="transmembrane region" description="Helical" evidence="3">
    <location>
        <begin position="39"/>
        <end position="66"/>
    </location>
</feature>
<dbReference type="OrthoDB" id="434647at2759"/>
<keyword evidence="5" id="KW-1185">Reference proteome</keyword>
<dbReference type="EMBL" id="VWRR01000006">
    <property type="protein sequence ID" value="KAF6003714.1"/>
    <property type="molecule type" value="Genomic_DNA"/>
</dbReference>
<comment type="subcellular location">
    <subcellularLocation>
        <location evidence="1">Membrane</location>
        <topology evidence="1">Multi-pass membrane protein</topology>
    </subcellularLocation>
</comment>
<protein>
    <recommendedName>
        <fullName evidence="6">Receptor expression-enhancing protein</fullName>
    </recommendedName>
</protein>
<feature type="region of interest" description="Disordered" evidence="2">
    <location>
        <begin position="117"/>
        <end position="149"/>
    </location>
</feature>
<evidence type="ECO:0000313" key="4">
    <source>
        <dbReference type="EMBL" id="KAF6003714.1"/>
    </source>
</evidence>
<dbReference type="GO" id="GO:0016020">
    <property type="term" value="C:membrane"/>
    <property type="evidence" value="ECO:0007669"/>
    <property type="project" value="UniProtKB-SubCell"/>
</dbReference>
<gene>
    <name evidence="4" type="ORF">F1559_004757</name>
</gene>
<keyword evidence="3" id="KW-0812">Transmembrane</keyword>
<dbReference type="InterPro" id="IPR004345">
    <property type="entry name" value="TB2_DP1_HVA22"/>
</dbReference>
<dbReference type="Proteomes" id="UP000530660">
    <property type="component" value="Unassembled WGS sequence"/>
</dbReference>
<dbReference type="Pfam" id="PF03134">
    <property type="entry name" value="TB2_DP1_HVA22"/>
    <property type="match status" value="1"/>
</dbReference>
<organism evidence="4 5">
    <name type="scientific">Cyanidiococcus yangmingshanensis</name>
    <dbReference type="NCBI Taxonomy" id="2690220"/>
    <lineage>
        <taxon>Eukaryota</taxon>
        <taxon>Rhodophyta</taxon>
        <taxon>Bangiophyceae</taxon>
        <taxon>Cyanidiales</taxon>
        <taxon>Cyanidiaceae</taxon>
        <taxon>Cyanidiococcus</taxon>
    </lineage>
</organism>
<feature type="transmembrane region" description="Helical" evidence="3">
    <location>
        <begin position="6"/>
        <end position="27"/>
    </location>
</feature>
<keyword evidence="3" id="KW-1133">Transmembrane helix</keyword>
<evidence type="ECO:0000256" key="2">
    <source>
        <dbReference type="SAM" id="MobiDB-lite"/>
    </source>
</evidence>
<evidence type="ECO:0000256" key="3">
    <source>
        <dbReference type="SAM" id="Phobius"/>
    </source>
</evidence>
<feature type="transmembrane region" description="Helical" evidence="3">
    <location>
        <begin position="72"/>
        <end position="91"/>
    </location>
</feature>
<evidence type="ECO:0000313" key="5">
    <source>
        <dbReference type="Proteomes" id="UP000530660"/>
    </source>
</evidence>
<dbReference type="PANTHER" id="PTHR12300:SF117">
    <property type="entry name" value="LP05237P-RELATED"/>
    <property type="match status" value="1"/>
</dbReference>
<proteinExistence type="inferred from homology"/>
<evidence type="ECO:0008006" key="6">
    <source>
        <dbReference type="Google" id="ProtNLM"/>
    </source>
</evidence>
<reference evidence="4 5" key="1">
    <citation type="journal article" date="2020" name="J. Phycol.">
        <title>Comparative genome analysis reveals Cyanidiococcus gen. nov., a new extremophilic red algal genus sister to Cyanidioschyzon (Cyanidioschyzonaceae, Rhodophyta).</title>
        <authorList>
            <person name="Liu S.-L."/>
            <person name="Chiang Y.-R."/>
            <person name="Yoon H.S."/>
            <person name="Fu H.-Y."/>
        </authorList>
    </citation>
    <scope>NUCLEOTIDE SEQUENCE [LARGE SCALE GENOMIC DNA]</scope>
    <source>
        <strain evidence="4 5">THAL066</strain>
    </source>
</reference>
<feature type="compositionally biased region" description="Polar residues" evidence="2">
    <location>
        <begin position="133"/>
        <end position="143"/>
    </location>
</feature>
<sequence>MLVVLISNLVCVLFGYLYPVYATYKALKRCDPGETKQWLMYWVVMSGFAVAETIGEMVLTILPFYYEVKTLFVLWLVLPQTQGATVIYNAYVEKYLAQHEREIDRIAFDTRQRWRQTVSSAGGRTPRRASPFETATTGSTLEPSETEYRATAGPSLVDRTSGGALGHVQTARDASRAIGHNSGAGLAVSGELSSALNSARVGAAL</sequence>
<accession>A0A7J7IM40</accession>
<keyword evidence="3" id="KW-0472">Membrane</keyword>
<dbReference type="PANTHER" id="PTHR12300">
    <property type="entry name" value="HVA22-LIKE PROTEINS"/>
    <property type="match status" value="1"/>
</dbReference>